<dbReference type="RefSeq" id="WP_149544141.1">
    <property type="nucleotide sequence ID" value="NZ_VTPS01000001.1"/>
</dbReference>
<feature type="transmembrane region" description="Helical" evidence="1">
    <location>
        <begin position="15"/>
        <end position="37"/>
    </location>
</feature>
<keyword evidence="1" id="KW-0472">Membrane</keyword>
<keyword evidence="1" id="KW-0812">Transmembrane</keyword>
<feature type="transmembrane region" description="Helical" evidence="1">
    <location>
        <begin position="43"/>
        <end position="62"/>
    </location>
</feature>
<evidence type="ECO:0000313" key="2">
    <source>
        <dbReference type="EMBL" id="TZE83523.1"/>
    </source>
</evidence>
<gene>
    <name evidence="2" type="ORF">FWJ32_01165</name>
</gene>
<organism evidence="2 3">
    <name type="scientific">Calorimonas adulescens</name>
    <dbReference type="NCBI Taxonomy" id="2606906"/>
    <lineage>
        <taxon>Bacteria</taxon>
        <taxon>Bacillati</taxon>
        <taxon>Bacillota</taxon>
        <taxon>Clostridia</taxon>
        <taxon>Thermoanaerobacterales</taxon>
        <taxon>Thermoanaerobacteraceae</taxon>
        <taxon>Calorimonas</taxon>
    </lineage>
</organism>
<accession>A0A5D8QJ44</accession>
<keyword evidence="3" id="KW-1185">Reference proteome</keyword>
<sequence length="94" mass="10724">MRGKKRNPPEFSKKIFIGVSIVNLFVLIFACIMIWRTMDLTPLSYLIPAAAAEMATATGFYYNKAKMENQIKLKKLYGDKYIPDEDIGNQNSQV</sequence>
<dbReference type="PROSITE" id="PS51257">
    <property type="entry name" value="PROKAR_LIPOPROTEIN"/>
    <property type="match status" value="1"/>
</dbReference>
<keyword evidence="1" id="KW-1133">Transmembrane helix</keyword>
<evidence type="ECO:0000313" key="3">
    <source>
        <dbReference type="Proteomes" id="UP000322976"/>
    </source>
</evidence>
<name>A0A5D8QJ44_9THEO</name>
<reference evidence="2 3" key="1">
    <citation type="submission" date="2019-08" db="EMBL/GenBank/DDBJ databases">
        <title>Calorimonas adulescens gen. nov., sp. nov., an anaerobic thermophilic bacterium from Sakhalin hot spring.</title>
        <authorList>
            <person name="Khomyakova M.A."/>
            <person name="Merkel A.Y."/>
            <person name="Novikov A."/>
            <person name="Bonch-Osmolovskaya E.A."/>
            <person name="Slobodkin A.I."/>
        </authorList>
    </citation>
    <scope>NUCLEOTIDE SEQUENCE [LARGE SCALE GENOMIC DNA]</scope>
    <source>
        <strain evidence="2 3">A05MB</strain>
    </source>
</reference>
<dbReference type="AlphaFoldDB" id="A0A5D8QJ44"/>
<dbReference type="EMBL" id="VTPS01000001">
    <property type="protein sequence ID" value="TZE83523.1"/>
    <property type="molecule type" value="Genomic_DNA"/>
</dbReference>
<evidence type="ECO:0000256" key="1">
    <source>
        <dbReference type="SAM" id="Phobius"/>
    </source>
</evidence>
<proteinExistence type="predicted"/>
<dbReference type="Proteomes" id="UP000322976">
    <property type="component" value="Unassembled WGS sequence"/>
</dbReference>
<comment type="caution">
    <text evidence="2">The sequence shown here is derived from an EMBL/GenBank/DDBJ whole genome shotgun (WGS) entry which is preliminary data.</text>
</comment>
<protein>
    <submittedName>
        <fullName evidence="2">Uncharacterized protein</fullName>
    </submittedName>
</protein>